<reference evidence="3" key="1">
    <citation type="journal article" date="2019" name="Int. J. Syst. Evol. Microbiol.">
        <title>The Global Catalogue of Microorganisms (GCM) 10K type strain sequencing project: providing services to taxonomists for standard genome sequencing and annotation.</title>
        <authorList>
            <consortium name="The Broad Institute Genomics Platform"/>
            <consortium name="The Broad Institute Genome Sequencing Center for Infectious Disease"/>
            <person name="Wu L."/>
            <person name="Ma J."/>
        </authorList>
    </citation>
    <scope>NUCLEOTIDE SEQUENCE [LARGE SCALE GENOMIC DNA]</scope>
    <source>
        <strain evidence="3">CGMCC 1.12750</strain>
    </source>
</reference>
<dbReference type="EMBL" id="JBHTFQ010000003">
    <property type="protein sequence ID" value="MFC7704053.1"/>
    <property type="molecule type" value="Genomic_DNA"/>
</dbReference>
<organism evidence="2 3">
    <name type="scientific">Plastorhodobacter daqingensis</name>
    <dbReference type="NCBI Taxonomy" id="1387281"/>
    <lineage>
        <taxon>Bacteria</taxon>
        <taxon>Pseudomonadati</taxon>
        <taxon>Pseudomonadota</taxon>
        <taxon>Alphaproteobacteria</taxon>
        <taxon>Rhodobacterales</taxon>
        <taxon>Paracoccaceae</taxon>
        <taxon>Plastorhodobacter</taxon>
    </lineage>
</organism>
<evidence type="ECO:0000313" key="2">
    <source>
        <dbReference type="EMBL" id="MFC7704053.1"/>
    </source>
</evidence>
<comment type="similarity">
    <text evidence="1">Belongs to the BolA/IbaG family.</text>
</comment>
<dbReference type="Pfam" id="PF01722">
    <property type="entry name" value="BolA"/>
    <property type="match status" value="1"/>
</dbReference>
<protein>
    <submittedName>
        <fullName evidence="2">BolA family protein</fullName>
    </submittedName>
</protein>
<dbReference type="Proteomes" id="UP001596516">
    <property type="component" value="Unassembled WGS sequence"/>
</dbReference>
<dbReference type="InterPro" id="IPR002634">
    <property type="entry name" value="BolA"/>
</dbReference>
<proteinExistence type="inferred from homology"/>
<gene>
    <name evidence="2" type="ORF">ACFQXB_07595</name>
</gene>
<dbReference type="PANTHER" id="PTHR46230">
    <property type="match status" value="1"/>
</dbReference>
<name>A0ABW2UIL6_9RHOB</name>
<evidence type="ECO:0000256" key="1">
    <source>
        <dbReference type="RuleBase" id="RU003860"/>
    </source>
</evidence>
<sequence length="85" mass="9183">MALADDIHARLYDAFAPTLLEVVDDSESHRGHGGWREGGETHFNVTLRAPAFGSMSRIERHRAVHAALGSDLVGRIHALALDIGA</sequence>
<dbReference type="SUPFAM" id="SSF82657">
    <property type="entry name" value="BolA-like"/>
    <property type="match status" value="1"/>
</dbReference>
<dbReference type="InterPro" id="IPR036065">
    <property type="entry name" value="BolA-like_sf"/>
</dbReference>
<evidence type="ECO:0000313" key="3">
    <source>
        <dbReference type="Proteomes" id="UP001596516"/>
    </source>
</evidence>
<dbReference type="Gene3D" id="3.30.300.90">
    <property type="entry name" value="BolA-like"/>
    <property type="match status" value="1"/>
</dbReference>
<dbReference type="PANTHER" id="PTHR46230:SF7">
    <property type="entry name" value="BOLA-LIKE PROTEIN 1"/>
    <property type="match status" value="1"/>
</dbReference>
<keyword evidence="3" id="KW-1185">Reference proteome</keyword>
<comment type="caution">
    <text evidence="2">The sequence shown here is derived from an EMBL/GenBank/DDBJ whole genome shotgun (WGS) entry which is preliminary data.</text>
</comment>
<accession>A0ABW2UIL6</accession>
<dbReference type="RefSeq" id="WP_377401574.1">
    <property type="nucleotide sequence ID" value="NZ_JBHTFQ010000003.1"/>
</dbReference>
<dbReference type="PIRSF" id="PIRSF003113">
    <property type="entry name" value="BolA"/>
    <property type="match status" value="1"/>
</dbReference>